<dbReference type="InterPro" id="IPR043502">
    <property type="entry name" value="DNA/RNA_pol_sf"/>
</dbReference>
<dbReference type="CDD" id="cd01650">
    <property type="entry name" value="RT_nLTR_like"/>
    <property type="match status" value="1"/>
</dbReference>
<comment type="caution">
    <text evidence="2">The sequence shown here is derived from an EMBL/GenBank/DDBJ whole genome shotgun (WGS) entry which is preliminary data.</text>
</comment>
<organism evidence="2 3">
    <name type="scientific">Synaphobranchus kaupii</name>
    <name type="common">Kaup's arrowtooth eel</name>
    <dbReference type="NCBI Taxonomy" id="118154"/>
    <lineage>
        <taxon>Eukaryota</taxon>
        <taxon>Metazoa</taxon>
        <taxon>Chordata</taxon>
        <taxon>Craniata</taxon>
        <taxon>Vertebrata</taxon>
        <taxon>Euteleostomi</taxon>
        <taxon>Actinopterygii</taxon>
        <taxon>Neopterygii</taxon>
        <taxon>Teleostei</taxon>
        <taxon>Anguilliformes</taxon>
        <taxon>Synaphobranchidae</taxon>
        <taxon>Synaphobranchus</taxon>
    </lineage>
</organism>
<dbReference type="EMBL" id="JAINUF010000002">
    <property type="protein sequence ID" value="KAJ8375722.1"/>
    <property type="molecule type" value="Genomic_DNA"/>
</dbReference>
<protein>
    <recommendedName>
        <fullName evidence="1">Reverse transcriptase domain-containing protein</fullName>
    </recommendedName>
</protein>
<accession>A0A9Q1JAZ3</accession>
<gene>
    <name evidence="2" type="ORF">SKAU_G00063020</name>
</gene>
<proteinExistence type="predicted"/>
<dbReference type="PANTHER" id="PTHR47510">
    <property type="entry name" value="REVERSE TRANSCRIPTASE DOMAIN-CONTAINING PROTEIN"/>
    <property type="match status" value="1"/>
</dbReference>
<evidence type="ECO:0000259" key="1">
    <source>
        <dbReference type="PROSITE" id="PS50878"/>
    </source>
</evidence>
<dbReference type="OrthoDB" id="10037236at2759"/>
<dbReference type="InterPro" id="IPR000477">
    <property type="entry name" value="RT_dom"/>
</dbReference>
<feature type="domain" description="Reverse transcriptase" evidence="1">
    <location>
        <begin position="112"/>
        <end position="332"/>
    </location>
</feature>
<keyword evidence="3" id="KW-1185">Reference proteome</keyword>
<dbReference type="Proteomes" id="UP001152622">
    <property type="component" value="Chromosome 2"/>
</dbReference>
<sequence>MTNYRPSHLSAEEGDPQLVEELNSFFARFEAAPTVAATPHTNARYKVVPTEAATATPHTPTQSSIVLKEHEVRRTLKAVNPRKAAGPDGVPGRVLRDCADQLAGVLTKIFNQSLSQATVPSCLKTSTIILVPKKKNISCLNDYRPVALTPHPMKCFEKAVLPHIVAPLPPGLDPYQFAYRANRSTEDAIATALHSALLVPKLLDLGLSHSTCLWIKDFLSDRPQRVRIGPHTSTTLSLSTGSPQGCMLSPLLYSLYTHHFSAVHPSNSIIKFADDTTVVGCISRGDETAYRDEVEQLSVLCKANNLQLNKLKTQEMVVDFRRKKTDILPLYIYGGCVESLGL</sequence>
<dbReference type="Pfam" id="PF00078">
    <property type="entry name" value="RVT_1"/>
    <property type="match status" value="1"/>
</dbReference>
<reference evidence="2" key="1">
    <citation type="journal article" date="2023" name="Science">
        <title>Genome structures resolve the early diversification of teleost fishes.</title>
        <authorList>
            <person name="Parey E."/>
            <person name="Louis A."/>
            <person name="Montfort J."/>
            <person name="Bouchez O."/>
            <person name="Roques C."/>
            <person name="Iampietro C."/>
            <person name="Lluch J."/>
            <person name="Castinel A."/>
            <person name="Donnadieu C."/>
            <person name="Desvignes T."/>
            <person name="Floi Bucao C."/>
            <person name="Jouanno E."/>
            <person name="Wen M."/>
            <person name="Mejri S."/>
            <person name="Dirks R."/>
            <person name="Jansen H."/>
            <person name="Henkel C."/>
            <person name="Chen W.J."/>
            <person name="Zahm M."/>
            <person name="Cabau C."/>
            <person name="Klopp C."/>
            <person name="Thompson A.W."/>
            <person name="Robinson-Rechavi M."/>
            <person name="Braasch I."/>
            <person name="Lecointre G."/>
            <person name="Bobe J."/>
            <person name="Postlethwait J.H."/>
            <person name="Berthelot C."/>
            <person name="Roest Crollius H."/>
            <person name="Guiguen Y."/>
        </authorList>
    </citation>
    <scope>NUCLEOTIDE SEQUENCE</scope>
    <source>
        <strain evidence="2">WJC10195</strain>
    </source>
</reference>
<evidence type="ECO:0000313" key="3">
    <source>
        <dbReference type="Proteomes" id="UP001152622"/>
    </source>
</evidence>
<dbReference type="SUPFAM" id="SSF56672">
    <property type="entry name" value="DNA/RNA polymerases"/>
    <property type="match status" value="1"/>
</dbReference>
<evidence type="ECO:0000313" key="2">
    <source>
        <dbReference type="EMBL" id="KAJ8375722.1"/>
    </source>
</evidence>
<dbReference type="PROSITE" id="PS50878">
    <property type="entry name" value="RT_POL"/>
    <property type="match status" value="1"/>
</dbReference>
<name>A0A9Q1JAZ3_SYNKA</name>
<dbReference type="AlphaFoldDB" id="A0A9Q1JAZ3"/>
<dbReference type="PANTHER" id="PTHR47510:SF3">
    <property type="entry name" value="ENDO_EXONUCLEASE_PHOSPHATASE DOMAIN-CONTAINING PROTEIN"/>
    <property type="match status" value="1"/>
</dbReference>